<feature type="domain" description="SPOR" evidence="6">
    <location>
        <begin position="187"/>
        <end position="263"/>
    </location>
</feature>
<dbReference type="GO" id="GO:0008932">
    <property type="term" value="F:lytic endotransglycosylase activity"/>
    <property type="evidence" value="ECO:0007669"/>
    <property type="project" value="UniProtKB-UniRule"/>
</dbReference>
<dbReference type="RefSeq" id="WP_338293257.1">
    <property type="nucleotide sequence ID" value="NZ_AP027272.1"/>
</dbReference>
<dbReference type="InterPro" id="IPR007730">
    <property type="entry name" value="SPOR-like_dom"/>
</dbReference>
<dbReference type="FunFam" id="2.40.40.10:FF:000003">
    <property type="entry name" value="Endolytic peptidoglycan transglycosylase RlpA"/>
    <property type="match status" value="1"/>
</dbReference>
<evidence type="ECO:0000256" key="4">
    <source>
        <dbReference type="HAMAP-Rule" id="MF_02071"/>
    </source>
</evidence>
<protein>
    <recommendedName>
        <fullName evidence="4">Endolytic peptidoglycan transglycosylase RlpA</fullName>
        <ecNumber evidence="4">4.2.2.-</ecNumber>
    </recommendedName>
</protein>
<dbReference type="Gene3D" id="3.30.70.1070">
    <property type="entry name" value="Sporulation related repeat"/>
    <property type="match status" value="1"/>
</dbReference>
<dbReference type="InterPro" id="IPR009009">
    <property type="entry name" value="RlpA-like_DPBB"/>
</dbReference>
<dbReference type="InterPro" id="IPR036680">
    <property type="entry name" value="SPOR-like_sf"/>
</dbReference>
<keyword evidence="2 4" id="KW-0456">Lyase</keyword>
<organism evidence="7 8">
    <name type="scientific">Planctobacterium marinum</name>
    <dbReference type="NCBI Taxonomy" id="1631968"/>
    <lineage>
        <taxon>Bacteria</taxon>
        <taxon>Pseudomonadati</taxon>
        <taxon>Pseudomonadota</taxon>
        <taxon>Gammaproteobacteria</taxon>
        <taxon>Alteromonadales</taxon>
        <taxon>Alteromonadaceae</taxon>
        <taxon>Planctobacterium</taxon>
    </lineage>
</organism>
<dbReference type="AlphaFoldDB" id="A0AA48HSP2"/>
<keyword evidence="4" id="KW-0564">Palmitate</keyword>
<dbReference type="HAMAP" id="MF_02071">
    <property type="entry name" value="RlpA"/>
    <property type="match status" value="1"/>
</dbReference>
<evidence type="ECO:0000259" key="6">
    <source>
        <dbReference type="PROSITE" id="PS51724"/>
    </source>
</evidence>
<keyword evidence="1" id="KW-0732">Signal</keyword>
<accession>A0AA48HSP2</accession>
<dbReference type="GO" id="GO:0005886">
    <property type="term" value="C:plasma membrane"/>
    <property type="evidence" value="ECO:0007669"/>
    <property type="project" value="UniProtKB-SubCell"/>
</dbReference>
<evidence type="ECO:0000256" key="1">
    <source>
        <dbReference type="ARBA" id="ARBA00022729"/>
    </source>
</evidence>
<comment type="subcellular location">
    <subcellularLocation>
        <location evidence="4">Cell membrane</location>
        <topology evidence="4">Lipid-anchor</topology>
    </subcellularLocation>
</comment>
<evidence type="ECO:0000256" key="5">
    <source>
        <dbReference type="RuleBase" id="RU003495"/>
    </source>
</evidence>
<dbReference type="GO" id="GO:0000270">
    <property type="term" value="P:peptidoglycan metabolic process"/>
    <property type="evidence" value="ECO:0007669"/>
    <property type="project" value="UniProtKB-UniRule"/>
</dbReference>
<dbReference type="PROSITE" id="PS51724">
    <property type="entry name" value="SPOR"/>
    <property type="match status" value="1"/>
</dbReference>
<keyword evidence="4" id="KW-0472">Membrane</keyword>
<dbReference type="NCBIfam" id="TIGR00413">
    <property type="entry name" value="rlpA"/>
    <property type="match status" value="1"/>
</dbReference>
<evidence type="ECO:0000313" key="8">
    <source>
        <dbReference type="Proteomes" id="UP001333710"/>
    </source>
</evidence>
<dbReference type="EMBL" id="AP027272">
    <property type="protein sequence ID" value="BDX07274.1"/>
    <property type="molecule type" value="Genomic_DNA"/>
</dbReference>
<dbReference type="GO" id="GO:0042834">
    <property type="term" value="F:peptidoglycan binding"/>
    <property type="evidence" value="ECO:0007669"/>
    <property type="project" value="InterPro"/>
</dbReference>
<dbReference type="PANTHER" id="PTHR34183">
    <property type="entry name" value="ENDOLYTIC PEPTIDOGLYCAN TRANSGLYCOSYLASE RLPA"/>
    <property type="match status" value="1"/>
</dbReference>
<evidence type="ECO:0000256" key="3">
    <source>
        <dbReference type="ARBA" id="ARBA00023316"/>
    </source>
</evidence>
<dbReference type="InterPro" id="IPR036908">
    <property type="entry name" value="RlpA-like_sf"/>
</dbReference>
<gene>
    <name evidence="4 7" type="primary">rlpA</name>
    <name evidence="7" type="ORF">MACH26_27950</name>
</gene>
<keyword evidence="4" id="KW-1003">Cell membrane</keyword>
<dbReference type="Pfam" id="PF03330">
    <property type="entry name" value="DPBB_1"/>
    <property type="match status" value="1"/>
</dbReference>
<comment type="similarity">
    <text evidence="4 5">Belongs to the RlpA family.</text>
</comment>
<dbReference type="SUPFAM" id="SSF50685">
    <property type="entry name" value="Barwin-like endoglucanases"/>
    <property type="match status" value="1"/>
</dbReference>
<dbReference type="PROSITE" id="PS51257">
    <property type="entry name" value="PROKAR_LIPOPROTEIN"/>
    <property type="match status" value="1"/>
</dbReference>
<comment type="function">
    <text evidence="4">Lytic transglycosylase with a strong preference for naked glycan strands that lack stem peptides.</text>
</comment>
<dbReference type="CDD" id="cd22268">
    <property type="entry name" value="DPBB_RlpA-like"/>
    <property type="match status" value="1"/>
</dbReference>
<reference evidence="7" key="1">
    <citation type="submission" date="2023-01" db="EMBL/GenBank/DDBJ databases">
        <title>Complete genome sequence of Planctobacterium marinum strain Dej080120_11.</title>
        <authorList>
            <person name="Ueki S."/>
            <person name="Maruyama F."/>
        </authorList>
    </citation>
    <scope>NUCLEOTIDE SEQUENCE</scope>
    <source>
        <strain evidence="7">Dej080120_11</strain>
    </source>
</reference>
<dbReference type="Proteomes" id="UP001333710">
    <property type="component" value="Chromosome"/>
</dbReference>
<evidence type="ECO:0000256" key="2">
    <source>
        <dbReference type="ARBA" id="ARBA00023239"/>
    </source>
</evidence>
<dbReference type="EC" id="4.2.2.-" evidence="4"/>
<keyword evidence="8" id="KW-1185">Reference proteome</keyword>
<dbReference type="GO" id="GO:0009279">
    <property type="term" value="C:cell outer membrane"/>
    <property type="evidence" value="ECO:0007669"/>
    <property type="project" value="TreeGrafter"/>
</dbReference>
<dbReference type="PANTHER" id="PTHR34183:SF1">
    <property type="entry name" value="ENDOLYTIC PEPTIDOGLYCAN TRANSGLYCOSYLASE RLPA"/>
    <property type="match status" value="1"/>
</dbReference>
<dbReference type="SUPFAM" id="SSF110997">
    <property type="entry name" value="Sporulation related repeat"/>
    <property type="match status" value="1"/>
</dbReference>
<dbReference type="GO" id="GO:0071555">
    <property type="term" value="P:cell wall organization"/>
    <property type="evidence" value="ECO:0007669"/>
    <property type="project" value="UniProtKB-KW"/>
</dbReference>
<name>A0AA48HSP2_9ALTE</name>
<sequence>MTRLWILTIIVALSGCVSSGRYSQKHDSAPRHVPVEVNLNAAEPQYVEYKEANSRPYTVLGKHYFPMSEGKGYEAEGEASWYGQKFHGHLTANGEIYNMYELTAAHKTLPLPSFVRVTNTDNNKSTIVRVNDRGPFHNNRVIDLSWAAARKLDILKTGTARVKLEVIHVDKNGTVTIGREEVKPESEEGNNGTFIQVAALADEQRANELAKGLAQLYQVPTYTPEADGIFRLRLGPLSGDIDSEKLLQDLRSSGFHEAFKLIQNE</sequence>
<dbReference type="InterPro" id="IPR012997">
    <property type="entry name" value="RplA"/>
</dbReference>
<keyword evidence="4" id="KW-0449">Lipoprotein</keyword>
<dbReference type="KEGG" id="pmaw:MACH26_27950"/>
<dbReference type="Pfam" id="PF05036">
    <property type="entry name" value="SPOR"/>
    <property type="match status" value="1"/>
</dbReference>
<proteinExistence type="inferred from homology"/>
<evidence type="ECO:0000313" key="7">
    <source>
        <dbReference type="EMBL" id="BDX07274.1"/>
    </source>
</evidence>
<dbReference type="Gene3D" id="2.40.40.10">
    <property type="entry name" value="RlpA-like domain"/>
    <property type="match status" value="1"/>
</dbReference>
<keyword evidence="3 4" id="KW-0961">Cell wall biogenesis/degradation</keyword>
<dbReference type="InterPro" id="IPR034718">
    <property type="entry name" value="RlpA"/>
</dbReference>